<dbReference type="InterPro" id="IPR035901">
    <property type="entry name" value="GIY-YIG_endonuc_sf"/>
</dbReference>
<keyword evidence="2" id="KW-0255">Endonuclease</keyword>
<accession>A0A2R3Z8K3</accession>
<reference evidence="3" key="1">
    <citation type="submission" date="2018-03" db="EMBL/GenBank/DDBJ databases">
        <title>Gramella fulva sp. nov., isolated from a dry surface of tidal flat.</title>
        <authorList>
            <person name="Hwang S.H."/>
            <person name="Hwang W.M."/>
            <person name="Kang K."/>
            <person name="Ahn T.-Y."/>
        </authorList>
    </citation>
    <scope>NUCLEOTIDE SEQUENCE [LARGE SCALE GENOMIC DNA]</scope>
    <source>
        <strain evidence="3">SH35</strain>
    </source>
</reference>
<dbReference type="OrthoDB" id="1495241at2"/>
<dbReference type="SUPFAM" id="SSF82771">
    <property type="entry name" value="GIY-YIG endonuclease"/>
    <property type="match status" value="1"/>
</dbReference>
<evidence type="ECO:0000313" key="3">
    <source>
        <dbReference type="Proteomes" id="UP000241507"/>
    </source>
</evidence>
<keyword evidence="2" id="KW-0540">Nuclease</keyword>
<dbReference type="Proteomes" id="UP000241507">
    <property type="component" value="Chromosome"/>
</dbReference>
<evidence type="ECO:0000259" key="1">
    <source>
        <dbReference type="PROSITE" id="PS50164"/>
    </source>
</evidence>
<dbReference type="EMBL" id="CP028136">
    <property type="protein sequence ID" value="AVR46606.1"/>
    <property type="molecule type" value="Genomic_DNA"/>
</dbReference>
<name>A0A2R3Z8K3_9FLAO</name>
<dbReference type="Pfam" id="PF01541">
    <property type="entry name" value="GIY-YIG"/>
    <property type="match status" value="1"/>
</dbReference>
<keyword evidence="2" id="KW-0378">Hydrolase</keyword>
<dbReference type="Gene3D" id="3.40.1440.10">
    <property type="entry name" value="GIY-YIG endonuclease"/>
    <property type="match status" value="1"/>
</dbReference>
<dbReference type="AlphaFoldDB" id="A0A2R3Z8K3"/>
<dbReference type="GO" id="GO:0004519">
    <property type="term" value="F:endonuclease activity"/>
    <property type="evidence" value="ECO:0007669"/>
    <property type="project" value="UniProtKB-KW"/>
</dbReference>
<feature type="domain" description="GIY-YIG" evidence="1">
    <location>
        <begin position="2"/>
        <end position="80"/>
    </location>
</feature>
<sequence>MEELVTYVLYSKKFDKIYIGFTSSIIQRFYSHNLLATKGYTIKFRPWMVILVEFHKSKTEALKREKFLKSGKGREMIKTQILPNYI</sequence>
<keyword evidence="3" id="KW-1185">Reference proteome</keyword>
<gene>
    <name evidence="2" type="ORF">C7S20_15800</name>
</gene>
<evidence type="ECO:0000313" key="2">
    <source>
        <dbReference type="EMBL" id="AVR46606.1"/>
    </source>
</evidence>
<dbReference type="PROSITE" id="PS50164">
    <property type="entry name" value="GIY_YIG"/>
    <property type="match status" value="1"/>
</dbReference>
<organism evidence="2 3">
    <name type="scientific">Christiangramia fulva</name>
    <dbReference type="NCBI Taxonomy" id="2126553"/>
    <lineage>
        <taxon>Bacteria</taxon>
        <taxon>Pseudomonadati</taxon>
        <taxon>Bacteroidota</taxon>
        <taxon>Flavobacteriia</taxon>
        <taxon>Flavobacteriales</taxon>
        <taxon>Flavobacteriaceae</taxon>
        <taxon>Christiangramia</taxon>
    </lineage>
</organism>
<protein>
    <submittedName>
        <fullName evidence="2">Endonuclease</fullName>
    </submittedName>
</protein>
<dbReference type="KEGG" id="grs:C7S20_15800"/>
<dbReference type="InterPro" id="IPR000305">
    <property type="entry name" value="GIY-YIG_endonuc"/>
</dbReference>
<proteinExistence type="predicted"/>